<feature type="transmembrane region" description="Helical" evidence="1">
    <location>
        <begin position="6"/>
        <end position="30"/>
    </location>
</feature>
<sequence>MIKENLNSILIGIISSILASILIYFIVPLLRKLGKKIVLKISERNKKFREKIISRMARKQSTHLKDIYLLTLMNVIIVVAIIMIIGENLDFSTNYFSETTEIVFLFSIMFILYVGFLFRMFTTELIVDRIRKFEFEITMLDVHLNKKEIKLFKSEWVKMKTENDYSKLNNKIYKLLAKYEC</sequence>
<keyword evidence="3" id="KW-1185">Reference proteome</keyword>
<dbReference type="AlphaFoldDB" id="A0A4U0EVX4"/>
<feature type="transmembrane region" description="Helical" evidence="1">
    <location>
        <begin position="102"/>
        <end position="122"/>
    </location>
</feature>
<comment type="caution">
    <text evidence="2">The sequence shown here is derived from an EMBL/GenBank/DDBJ whole genome shotgun (WGS) entry which is preliminary data.</text>
</comment>
<evidence type="ECO:0000313" key="2">
    <source>
        <dbReference type="EMBL" id="TJY36023.1"/>
    </source>
</evidence>
<evidence type="ECO:0000256" key="1">
    <source>
        <dbReference type="SAM" id="Phobius"/>
    </source>
</evidence>
<dbReference type="Proteomes" id="UP000307657">
    <property type="component" value="Unassembled WGS sequence"/>
</dbReference>
<protein>
    <submittedName>
        <fullName evidence="2">Uncharacterized protein</fullName>
    </submittedName>
</protein>
<accession>A0A4U0EVX4</accession>
<keyword evidence="1" id="KW-0472">Membrane</keyword>
<proteinExistence type="predicted"/>
<dbReference type="RefSeq" id="WP_136843296.1">
    <property type="nucleotide sequence ID" value="NZ_SUPL01000004.1"/>
</dbReference>
<name>A0A4U0EVX4_9FLAO</name>
<keyword evidence="1" id="KW-1133">Transmembrane helix</keyword>
<feature type="transmembrane region" description="Helical" evidence="1">
    <location>
        <begin position="67"/>
        <end position="86"/>
    </location>
</feature>
<keyword evidence="1" id="KW-0812">Transmembrane</keyword>
<evidence type="ECO:0000313" key="3">
    <source>
        <dbReference type="Proteomes" id="UP000307657"/>
    </source>
</evidence>
<reference evidence="2 3" key="1">
    <citation type="submission" date="2019-04" db="EMBL/GenBank/DDBJ databases">
        <title>Lacinutrix sp. nov., isolated from marine water.</title>
        <authorList>
            <person name="Kim W."/>
        </authorList>
    </citation>
    <scope>NUCLEOTIDE SEQUENCE [LARGE SCALE GENOMIC DNA]</scope>
    <source>
        <strain evidence="2 3">CAU 1491</strain>
    </source>
</reference>
<organism evidence="2 3">
    <name type="scientific">Pontimicrobium aquaticum</name>
    <dbReference type="NCBI Taxonomy" id="2565367"/>
    <lineage>
        <taxon>Bacteria</taxon>
        <taxon>Pseudomonadati</taxon>
        <taxon>Bacteroidota</taxon>
        <taxon>Flavobacteriia</taxon>
        <taxon>Flavobacteriales</taxon>
        <taxon>Flavobacteriaceae</taxon>
        <taxon>Pontimicrobium</taxon>
    </lineage>
</organism>
<dbReference type="EMBL" id="SUPL01000004">
    <property type="protein sequence ID" value="TJY36023.1"/>
    <property type="molecule type" value="Genomic_DNA"/>
</dbReference>
<gene>
    <name evidence="2" type="ORF">E5167_09180</name>
</gene>